<dbReference type="Gene3D" id="3.80.10.10">
    <property type="entry name" value="Ribonuclease Inhibitor"/>
    <property type="match status" value="1"/>
</dbReference>
<dbReference type="InterPro" id="IPR032675">
    <property type="entry name" value="LRR_dom_sf"/>
</dbReference>
<dbReference type="AlphaFoldDB" id="A0A131XHG4"/>
<reference evidence="1" key="1">
    <citation type="journal article" date="2017" name="Ticks Tick Borne Dis.">
        <title>An insight into the sialome of Hyalomma excavatum.</title>
        <authorList>
            <person name="Ribeiro J.M."/>
            <person name="Slovak M."/>
            <person name="Francischetti I.M."/>
        </authorList>
    </citation>
    <scope>NUCLEOTIDE SEQUENCE</scope>
    <source>
        <strain evidence="1">Samish</strain>
        <tissue evidence="1">Salivary glands</tissue>
    </source>
</reference>
<sequence>MAALSNILQVAKRLSFAREAAHCEKRLFWQWLNGVFNRYDRDRIKEIGPDRAAAEWLIRCGAAVKWKGALKFHSDYNTLPSTSSDAYKIEAIDATDSSIMEIGFPYLKGLNHLRSINLTRCNYLEDQALQMLQLRKDSLEEVRVISCGNVTDCGVKSLAELTKLQYVELFDLPGVRDRQGVLKHFEEMLPTCKVDFPDVNEAAEPKK</sequence>
<dbReference type="InterPro" id="IPR006553">
    <property type="entry name" value="Leu-rich_rpt_Cys-con_subtyp"/>
</dbReference>
<dbReference type="SUPFAM" id="SSF52047">
    <property type="entry name" value="RNI-like"/>
    <property type="match status" value="1"/>
</dbReference>
<name>A0A131XHG4_9ACAR</name>
<accession>A0A131XHG4</accession>
<protein>
    <submittedName>
        <fullName evidence="1">Putative atp synthase h+ transporting mitochondrial fo complex subunit s factor b</fullName>
    </submittedName>
</protein>
<dbReference type="SMART" id="SM00367">
    <property type="entry name" value="LRR_CC"/>
    <property type="match status" value="2"/>
</dbReference>
<evidence type="ECO:0000313" key="1">
    <source>
        <dbReference type="EMBL" id="JAP65832.1"/>
    </source>
</evidence>
<dbReference type="EMBL" id="GEFH01002749">
    <property type="protein sequence ID" value="JAP65832.1"/>
    <property type="molecule type" value="mRNA"/>
</dbReference>
<organism evidence="1">
    <name type="scientific">Hyalomma excavatum</name>
    <dbReference type="NCBI Taxonomy" id="257692"/>
    <lineage>
        <taxon>Eukaryota</taxon>
        <taxon>Metazoa</taxon>
        <taxon>Ecdysozoa</taxon>
        <taxon>Arthropoda</taxon>
        <taxon>Chelicerata</taxon>
        <taxon>Arachnida</taxon>
        <taxon>Acari</taxon>
        <taxon>Parasitiformes</taxon>
        <taxon>Ixodida</taxon>
        <taxon>Ixodoidea</taxon>
        <taxon>Ixodidae</taxon>
        <taxon>Hyalomminae</taxon>
        <taxon>Hyalomma</taxon>
    </lineage>
</organism>
<proteinExistence type="evidence at transcript level"/>